<dbReference type="Gene3D" id="1.10.10.10">
    <property type="entry name" value="Winged helix-like DNA-binding domain superfamily/Winged helix DNA-binding domain"/>
    <property type="match status" value="1"/>
</dbReference>
<dbReference type="InterPro" id="IPR036388">
    <property type="entry name" value="WH-like_DNA-bd_sf"/>
</dbReference>
<protein>
    <submittedName>
        <fullName evidence="6">AsnC family transcriptional regulator</fullName>
    </submittedName>
</protein>
<dbReference type="InterPro" id="IPR036390">
    <property type="entry name" value="WH_DNA-bd_sf"/>
</dbReference>
<accession>A0A0W1RGF2</accession>
<dbReference type="GO" id="GO:0043565">
    <property type="term" value="F:sequence-specific DNA binding"/>
    <property type="evidence" value="ECO:0007669"/>
    <property type="project" value="InterPro"/>
</dbReference>
<dbReference type="SUPFAM" id="SSF46785">
    <property type="entry name" value="Winged helix' DNA-binding domain"/>
    <property type="match status" value="1"/>
</dbReference>
<dbReference type="InterPro" id="IPR000485">
    <property type="entry name" value="AsnC-type_HTH_dom"/>
</dbReference>
<dbReference type="PANTHER" id="PTHR30154:SF34">
    <property type="entry name" value="TRANSCRIPTIONAL REGULATOR AZLB"/>
    <property type="match status" value="1"/>
</dbReference>
<proteinExistence type="predicted"/>
<dbReference type="OrthoDB" id="36438at2157"/>
<dbReference type="GO" id="GO:0005829">
    <property type="term" value="C:cytosol"/>
    <property type="evidence" value="ECO:0007669"/>
    <property type="project" value="TreeGrafter"/>
</dbReference>
<evidence type="ECO:0000256" key="1">
    <source>
        <dbReference type="ARBA" id="ARBA00023015"/>
    </source>
</evidence>
<dbReference type="AlphaFoldDB" id="A0A0W1RGF2"/>
<keyword evidence="2" id="KW-0238">DNA-binding</keyword>
<feature type="domain" description="HTH asnC-type" evidence="5">
    <location>
        <begin position="27"/>
        <end position="69"/>
    </location>
</feature>
<evidence type="ECO:0000313" key="7">
    <source>
        <dbReference type="Proteomes" id="UP000053157"/>
    </source>
</evidence>
<evidence type="ECO:0000313" key="6">
    <source>
        <dbReference type="EMBL" id="KTG12204.1"/>
    </source>
</evidence>
<dbReference type="PRINTS" id="PR00033">
    <property type="entry name" value="HTHASNC"/>
</dbReference>
<feature type="region of interest" description="Disordered" evidence="4">
    <location>
        <begin position="1"/>
        <end position="20"/>
    </location>
</feature>
<dbReference type="PANTHER" id="PTHR30154">
    <property type="entry name" value="LEUCINE-RESPONSIVE REGULATORY PROTEIN"/>
    <property type="match status" value="1"/>
</dbReference>
<dbReference type="InterPro" id="IPR019888">
    <property type="entry name" value="Tscrpt_reg_AsnC-like"/>
</dbReference>
<sequence length="177" mass="20403">MENTDLESINGKSHDPNTPEAVLENYLDEHDYEIFRALNANGRISDTELAERVGLSRTAVRRRREKLQEGDVLEILAVIVLQEADLADAQILVSFDQHVSSDVRKQFITKLIDEGLVYNTSSCLGEYDLMFSAWHTDLNSLKEYVWDLFDGEEIVNNYTIIPLLKTWKAWDKELDRP</sequence>
<dbReference type="Proteomes" id="UP000053157">
    <property type="component" value="Unassembled WGS sequence"/>
</dbReference>
<dbReference type="GO" id="GO:0043200">
    <property type="term" value="P:response to amino acid"/>
    <property type="evidence" value="ECO:0007669"/>
    <property type="project" value="TreeGrafter"/>
</dbReference>
<evidence type="ECO:0000256" key="4">
    <source>
        <dbReference type="SAM" id="MobiDB-lite"/>
    </source>
</evidence>
<keyword evidence="7" id="KW-1185">Reference proteome</keyword>
<dbReference type="EMBL" id="LOPV01000632">
    <property type="protein sequence ID" value="KTG12204.1"/>
    <property type="molecule type" value="Genomic_DNA"/>
</dbReference>
<dbReference type="PROSITE" id="PS50956">
    <property type="entry name" value="HTH_ASNC_2"/>
    <property type="match status" value="1"/>
</dbReference>
<gene>
    <name evidence="6" type="ORF">AUR66_19865</name>
</gene>
<feature type="compositionally biased region" description="Polar residues" evidence="4">
    <location>
        <begin position="1"/>
        <end position="11"/>
    </location>
</feature>
<keyword evidence="1" id="KW-0805">Transcription regulation</keyword>
<dbReference type="RefSeq" id="WP_058573552.1">
    <property type="nucleotide sequence ID" value="NZ_LOPV01000632.1"/>
</dbReference>
<name>A0A0W1RGF2_9EURY</name>
<evidence type="ECO:0000259" key="5">
    <source>
        <dbReference type="PROSITE" id="PS50956"/>
    </source>
</evidence>
<reference evidence="6 7" key="1">
    <citation type="submission" date="2015-12" db="EMBL/GenBank/DDBJ databases">
        <title>Haloferax profundi sp. nov. isolated from the Discovery deep brine-seawater interface in the Red Sea.</title>
        <authorList>
            <person name="Zhang G."/>
            <person name="Stingl U."/>
            <person name="Rashid M."/>
        </authorList>
    </citation>
    <scope>NUCLEOTIDE SEQUENCE [LARGE SCALE GENOMIC DNA]</scope>
    <source>
        <strain evidence="6 7">SB29</strain>
    </source>
</reference>
<dbReference type="Pfam" id="PF13404">
    <property type="entry name" value="HTH_AsnC-type"/>
    <property type="match status" value="1"/>
</dbReference>
<organism evidence="6 7">
    <name type="scientific">Haloferax profundi</name>
    <dbReference type="NCBI Taxonomy" id="1544718"/>
    <lineage>
        <taxon>Archaea</taxon>
        <taxon>Methanobacteriati</taxon>
        <taxon>Methanobacteriota</taxon>
        <taxon>Stenosarchaea group</taxon>
        <taxon>Halobacteria</taxon>
        <taxon>Halobacteriales</taxon>
        <taxon>Haloferacaceae</taxon>
        <taxon>Haloferax</taxon>
    </lineage>
</organism>
<keyword evidence="3" id="KW-0804">Transcription</keyword>
<evidence type="ECO:0000256" key="3">
    <source>
        <dbReference type="ARBA" id="ARBA00023163"/>
    </source>
</evidence>
<evidence type="ECO:0000256" key="2">
    <source>
        <dbReference type="ARBA" id="ARBA00023125"/>
    </source>
</evidence>
<dbReference type="SMART" id="SM00344">
    <property type="entry name" value="HTH_ASNC"/>
    <property type="match status" value="1"/>
</dbReference>
<comment type="caution">
    <text evidence="6">The sequence shown here is derived from an EMBL/GenBank/DDBJ whole genome shotgun (WGS) entry which is preliminary data.</text>
</comment>